<gene>
    <name evidence="2" type="ORF">Tdes44962_MAKER08479</name>
</gene>
<reference evidence="2 3" key="1">
    <citation type="journal article" date="2018" name="IMA Fungus">
        <title>IMA Genome-F 10: Nine draft genome sequences of Claviceps purpurea s.lat., including C. arundinis, C. humidiphila, and C. cf. spartinae, pseudomolecules for the pitch canker pathogen Fusarium circinatum, draft genome of Davidsoniella eucalypti, Grosmannia galeiformis, Quambalaria eucalypti, and Teratosphaeria destructans.</title>
        <authorList>
            <person name="Wingfield B.D."/>
            <person name="Liu M."/>
            <person name="Nguyen H.D."/>
            <person name="Lane F.A."/>
            <person name="Morgan S.W."/>
            <person name="De Vos L."/>
            <person name="Wilken P.M."/>
            <person name="Duong T.A."/>
            <person name="Aylward J."/>
            <person name="Coetzee M.P."/>
            <person name="Dadej K."/>
            <person name="De Beer Z.W."/>
            <person name="Findlay W."/>
            <person name="Havenga M."/>
            <person name="Kolarik M."/>
            <person name="Menzies J.G."/>
            <person name="Naidoo K."/>
            <person name="Pochopski O."/>
            <person name="Shoukouhi P."/>
            <person name="Santana Q.C."/>
            <person name="Seifert K.A."/>
            <person name="Soal N."/>
            <person name="Steenkamp E.T."/>
            <person name="Tatham C.T."/>
            <person name="van der Nest M.A."/>
            <person name="Wingfield M.J."/>
        </authorList>
    </citation>
    <scope>NUCLEOTIDE SEQUENCE [LARGE SCALE GENOMIC DNA]</scope>
    <source>
        <strain evidence="2">CMW44962</strain>
    </source>
</reference>
<comment type="caution">
    <text evidence="2">The sequence shown here is derived from an EMBL/GenBank/DDBJ whole genome shotgun (WGS) entry which is preliminary data.</text>
</comment>
<sequence length="68" mass="7346">MTNTKRPPRATSSCVTQLRSNATPSNHTPCGQHRSSDNPSARTSNTVSRGVPRNSRSVTAEKRGLPSR</sequence>
<accession>A0A9W7SX01</accession>
<evidence type="ECO:0000313" key="2">
    <source>
        <dbReference type="EMBL" id="KAH9836447.1"/>
    </source>
</evidence>
<feature type="compositionally biased region" description="Polar residues" evidence="1">
    <location>
        <begin position="1"/>
        <end position="29"/>
    </location>
</feature>
<dbReference type="EMBL" id="RIBY02000868">
    <property type="protein sequence ID" value="KAH9836447.1"/>
    <property type="molecule type" value="Genomic_DNA"/>
</dbReference>
<organism evidence="2 3">
    <name type="scientific">Teratosphaeria destructans</name>
    <dbReference type="NCBI Taxonomy" id="418781"/>
    <lineage>
        <taxon>Eukaryota</taxon>
        <taxon>Fungi</taxon>
        <taxon>Dikarya</taxon>
        <taxon>Ascomycota</taxon>
        <taxon>Pezizomycotina</taxon>
        <taxon>Dothideomycetes</taxon>
        <taxon>Dothideomycetidae</taxon>
        <taxon>Mycosphaerellales</taxon>
        <taxon>Teratosphaeriaceae</taxon>
        <taxon>Teratosphaeria</taxon>
    </lineage>
</organism>
<dbReference type="Proteomes" id="UP001138500">
    <property type="component" value="Unassembled WGS sequence"/>
</dbReference>
<dbReference type="AlphaFoldDB" id="A0A9W7SX01"/>
<feature type="compositionally biased region" description="Polar residues" evidence="1">
    <location>
        <begin position="37"/>
        <end position="58"/>
    </location>
</feature>
<keyword evidence="3" id="KW-1185">Reference proteome</keyword>
<feature type="region of interest" description="Disordered" evidence="1">
    <location>
        <begin position="1"/>
        <end position="68"/>
    </location>
</feature>
<protein>
    <submittedName>
        <fullName evidence="2">Uncharacterized protein</fullName>
    </submittedName>
</protein>
<evidence type="ECO:0000313" key="3">
    <source>
        <dbReference type="Proteomes" id="UP001138500"/>
    </source>
</evidence>
<name>A0A9W7SX01_9PEZI</name>
<proteinExistence type="predicted"/>
<evidence type="ECO:0000256" key="1">
    <source>
        <dbReference type="SAM" id="MobiDB-lite"/>
    </source>
</evidence>
<feature type="compositionally biased region" description="Basic and acidic residues" evidence="1">
    <location>
        <begin position="59"/>
        <end position="68"/>
    </location>
</feature>
<reference evidence="2 3" key="2">
    <citation type="journal article" date="2021" name="Curr. Genet.">
        <title>Genetic response to nitrogen starvation in the aggressive Eucalyptus foliar pathogen Teratosphaeria destructans.</title>
        <authorList>
            <person name="Havenga M."/>
            <person name="Wingfield B.D."/>
            <person name="Wingfield M.J."/>
            <person name="Dreyer L.L."/>
            <person name="Roets F."/>
            <person name="Aylward J."/>
        </authorList>
    </citation>
    <scope>NUCLEOTIDE SEQUENCE [LARGE SCALE GENOMIC DNA]</scope>
    <source>
        <strain evidence="2">CMW44962</strain>
    </source>
</reference>